<dbReference type="Pfam" id="PF00084">
    <property type="entry name" value="Sushi"/>
    <property type="match status" value="1"/>
</dbReference>
<evidence type="ECO:0000313" key="7">
    <source>
        <dbReference type="Ensembl" id="ENSCSAVP00000017342.1"/>
    </source>
</evidence>
<dbReference type="InterPro" id="IPR035992">
    <property type="entry name" value="Ricin_B-like_lectins"/>
</dbReference>
<dbReference type="InterPro" id="IPR000859">
    <property type="entry name" value="CUB_dom"/>
</dbReference>
<comment type="caution">
    <text evidence="3">Lacks conserved residue(s) required for the propagation of feature annotation.</text>
</comment>
<keyword evidence="1" id="KW-0677">Repeat</keyword>
<evidence type="ECO:0000313" key="8">
    <source>
        <dbReference type="Proteomes" id="UP000007875"/>
    </source>
</evidence>
<dbReference type="PROSITE" id="PS50231">
    <property type="entry name" value="RICIN_B_LECTIN"/>
    <property type="match status" value="1"/>
</dbReference>
<dbReference type="GeneTree" id="ENSGT00530000066822"/>
<dbReference type="CDD" id="cd00033">
    <property type="entry name" value="CCP"/>
    <property type="match status" value="1"/>
</dbReference>
<evidence type="ECO:0000259" key="5">
    <source>
        <dbReference type="PROSITE" id="PS01180"/>
    </source>
</evidence>
<dbReference type="InterPro" id="IPR000772">
    <property type="entry name" value="Ricin_B_lectin"/>
</dbReference>
<dbReference type="Gene3D" id="2.10.70.10">
    <property type="entry name" value="Complement Module, domain 1"/>
    <property type="match status" value="1"/>
</dbReference>
<keyword evidence="8" id="KW-1185">Reference proteome</keyword>
<proteinExistence type="predicted"/>
<dbReference type="InParanoid" id="H2ZIC6"/>
<dbReference type="SUPFAM" id="SSF50370">
    <property type="entry name" value="Ricin B-like lectins"/>
    <property type="match status" value="1"/>
</dbReference>
<dbReference type="AlphaFoldDB" id="H2ZIC6"/>
<dbReference type="SMART" id="SM00042">
    <property type="entry name" value="CUB"/>
    <property type="match status" value="1"/>
</dbReference>
<dbReference type="eggNOG" id="KOG4297">
    <property type="taxonomic scope" value="Eukaryota"/>
</dbReference>
<dbReference type="InterPro" id="IPR035976">
    <property type="entry name" value="Sushi/SCR/CCP_sf"/>
</dbReference>
<feature type="signal peptide" evidence="4">
    <location>
        <begin position="1"/>
        <end position="27"/>
    </location>
</feature>
<dbReference type="Pfam" id="PF00652">
    <property type="entry name" value="Ricin_B_lectin"/>
    <property type="match status" value="1"/>
</dbReference>
<dbReference type="OMA" id="CRHDVFY"/>
<dbReference type="Pfam" id="PF00431">
    <property type="entry name" value="CUB"/>
    <property type="match status" value="1"/>
</dbReference>
<dbReference type="CDD" id="cd00041">
    <property type="entry name" value="CUB"/>
    <property type="match status" value="1"/>
</dbReference>
<dbReference type="Gene3D" id="2.60.120.290">
    <property type="entry name" value="Spermadhesin, CUB domain"/>
    <property type="match status" value="1"/>
</dbReference>
<sequence length="446" mass="49906">MALWLPCRLVVLLELFILWHSFKPCTADIHPLDGVCKLNNETVFDQYASTLIPPEKRFMLFVSNILTGLKDVESIAYNHVKCTGAINNDVIIQPCNSSKLSQKWFQTQNHLINIALGKCLTSNVNQGNQLSLADCKLNDHNQKWVCSGGNDISSILSSNGHRISYINESQTLQLVQAETEWNLGIAGKDAIPVHQATAVTKLCVAQNPFCSRPNPGVRSQLVTSQVAIQKLLHLPQKIILKHSEDAFKHCYSVGEVVLTVCPIGHVAIGSQSKMYQASTCLGGGLWSEQHPLHCVKRRCGRPKDGFHSTFLPETVYWYGDVVRYTCQADCLPDSSTRICGPDGQWSGSPLNCKHSCYFSLNRNSGTVRSPNYPQPYPPKTNCKWFIKVGEGLRLVLWFRDFFIEPGSPFTTNCRHDVFYVNDTNLRDGITQYCGSLYPEHWIATGN</sequence>
<dbReference type="HOGENOM" id="CLU_623405_0_0_1"/>
<reference evidence="7" key="2">
    <citation type="submission" date="2025-08" db="UniProtKB">
        <authorList>
            <consortium name="Ensembl"/>
        </authorList>
    </citation>
    <scope>IDENTIFICATION</scope>
</reference>
<evidence type="ECO:0000256" key="4">
    <source>
        <dbReference type="SAM" id="SignalP"/>
    </source>
</evidence>
<dbReference type="InterPro" id="IPR035914">
    <property type="entry name" value="Sperma_CUB_dom_sf"/>
</dbReference>
<dbReference type="Proteomes" id="UP000007875">
    <property type="component" value="Unassembled WGS sequence"/>
</dbReference>
<organism evidence="7 8">
    <name type="scientific">Ciona savignyi</name>
    <name type="common">Pacific transparent sea squirt</name>
    <dbReference type="NCBI Taxonomy" id="51511"/>
    <lineage>
        <taxon>Eukaryota</taxon>
        <taxon>Metazoa</taxon>
        <taxon>Chordata</taxon>
        <taxon>Tunicata</taxon>
        <taxon>Ascidiacea</taxon>
        <taxon>Phlebobranchia</taxon>
        <taxon>Cionidae</taxon>
        <taxon>Ciona</taxon>
    </lineage>
</organism>
<accession>H2ZIC6</accession>
<dbReference type="PROSITE" id="PS01180">
    <property type="entry name" value="CUB"/>
    <property type="match status" value="1"/>
</dbReference>
<dbReference type="PANTHER" id="PTHR24251">
    <property type="entry name" value="OVOCHYMASE-RELATED"/>
    <property type="match status" value="1"/>
</dbReference>
<feature type="domain" description="Sushi" evidence="6">
    <location>
        <begin position="297"/>
        <end position="354"/>
    </location>
</feature>
<reference evidence="8" key="1">
    <citation type="submission" date="2003-08" db="EMBL/GenBank/DDBJ databases">
        <authorList>
            <person name="Birren B."/>
            <person name="Nusbaum C."/>
            <person name="Abebe A."/>
            <person name="Abouelleil A."/>
            <person name="Adekoya E."/>
            <person name="Ait-zahra M."/>
            <person name="Allen N."/>
            <person name="Allen T."/>
            <person name="An P."/>
            <person name="Anderson M."/>
            <person name="Anderson S."/>
            <person name="Arachchi H."/>
            <person name="Armbruster J."/>
            <person name="Bachantsang P."/>
            <person name="Baldwin J."/>
            <person name="Barry A."/>
            <person name="Bayul T."/>
            <person name="Blitshsteyn B."/>
            <person name="Bloom T."/>
            <person name="Blye J."/>
            <person name="Boguslavskiy L."/>
            <person name="Borowsky M."/>
            <person name="Boukhgalter B."/>
            <person name="Brunache A."/>
            <person name="Butler J."/>
            <person name="Calixte N."/>
            <person name="Calvo S."/>
            <person name="Camarata J."/>
            <person name="Campo K."/>
            <person name="Chang J."/>
            <person name="Cheshatsang Y."/>
            <person name="Citroen M."/>
            <person name="Collymore A."/>
            <person name="Considine T."/>
            <person name="Cook A."/>
            <person name="Cooke P."/>
            <person name="Corum B."/>
            <person name="Cuomo C."/>
            <person name="David R."/>
            <person name="Dawoe T."/>
            <person name="Degray S."/>
            <person name="Dodge S."/>
            <person name="Dooley K."/>
            <person name="Dorje P."/>
            <person name="Dorjee K."/>
            <person name="Dorris L."/>
            <person name="Duffey N."/>
            <person name="Dupes A."/>
            <person name="Elkins T."/>
            <person name="Engels R."/>
            <person name="Erickson J."/>
            <person name="Farina A."/>
            <person name="Faro S."/>
            <person name="Ferreira P."/>
            <person name="Fischer H."/>
            <person name="Fitzgerald M."/>
            <person name="Foley K."/>
            <person name="Gage D."/>
            <person name="Galagan J."/>
            <person name="Gearin G."/>
            <person name="Gnerre S."/>
            <person name="Gnirke A."/>
            <person name="Goyette A."/>
            <person name="Graham J."/>
            <person name="Grandbois E."/>
            <person name="Gyaltsen K."/>
            <person name="Hafez N."/>
            <person name="Hagopian D."/>
            <person name="Hagos B."/>
            <person name="Hall J."/>
            <person name="Hatcher B."/>
            <person name="Heller A."/>
            <person name="Higgins H."/>
            <person name="Honan T."/>
            <person name="Horn A."/>
            <person name="Houde N."/>
            <person name="Hughes L."/>
            <person name="Hulme W."/>
            <person name="Husby E."/>
            <person name="Iliev I."/>
            <person name="Jaffe D."/>
            <person name="Jones C."/>
            <person name="Kamal M."/>
            <person name="Kamat A."/>
            <person name="Kamvysselis M."/>
            <person name="Karlsson E."/>
            <person name="Kells C."/>
            <person name="Kieu A."/>
            <person name="Kisner P."/>
            <person name="Kodira C."/>
            <person name="Kulbokas E."/>
            <person name="Labutti K."/>
            <person name="Lama D."/>
            <person name="Landers T."/>
            <person name="Leger J."/>
            <person name="Levine S."/>
            <person name="Lewis D."/>
            <person name="Lewis T."/>
            <person name="Lindblad-toh K."/>
            <person name="Liu X."/>
            <person name="Lokyitsang T."/>
            <person name="Lokyitsang Y."/>
            <person name="Lucien O."/>
            <person name="Lui A."/>
            <person name="Ma L.J."/>
            <person name="Mabbitt R."/>
            <person name="Macdonald J."/>
            <person name="Maclean C."/>
            <person name="Major J."/>
            <person name="Manning J."/>
            <person name="Marabella R."/>
            <person name="Maru K."/>
            <person name="Matthews C."/>
            <person name="Mauceli E."/>
            <person name="Mccarthy M."/>
            <person name="Mcdonough S."/>
            <person name="Mcghee T."/>
            <person name="Meldrim J."/>
            <person name="Meneus L."/>
            <person name="Mesirov J."/>
            <person name="Mihalev A."/>
            <person name="Mihova T."/>
            <person name="Mikkelsen T."/>
            <person name="Mlenga V."/>
            <person name="Moru K."/>
            <person name="Mozes J."/>
            <person name="Mulrain L."/>
            <person name="Munson G."/>
            <person name="Naylor J."/>
            <person name="Newes C."/>
            <person name="Nguyen C."/>
            <person name="Nguyen N."/>
            <person name="Nguyen T."/>
            <person name="Nicol R."/>
            <person name="Nielsen C."/>
            <person name="Nizzari M."/>
            <person name="Norbu C."/>
            <person name="Norbu N."/>
            <person name="O'donnell P."/>
            <person name="Okoawo O."/>
            <person name="O'leary S."/>
            <person name="Omotosho B."/>
            <person name="O'neill K."/>
            <person name="Osman S."/>
            <person name="Parker S."/>
            <person name="Perrin D."/>
            <person name="Phunkhang P."/>
            <person name="Piqani B."/>
            <person name="Purcell S."/>
            <person name="Rachupka T."/>
            <person name="Ramasamy U."/>
            <person name="Rameau R."/>
            <person name="Ray V."/>
            <person name="Raymond C."/>
            <person name="Retta R."/>
            <person name="Richardson S."/>
            <person name="Rise C."/>
            <person name="Rodriguez J."/>
            <person name="Rogers J."/>
            <person name="Rogov P."/>
            <person name="Rutman M."/>
            <person name="Schupbach R."/>
            <person name="Seaman C."/>
            <person name="Settipalli S."/>
            <person name="Sharpe T."/>
            <person name="Sheridan J."/>
            <person name="Sherpa N."/>
            <person name="Shi J."/>
            <person name="Smirnov S."/>
            <person name="Smith C."/>
            <person name="Sougnez C."/>
            <person name="Spencer B."/>
            <person name="Stalker J."/>
            <person name="Stange-thomann N."/>
            <person name="Stavropoulos S."/>
            <person name="Stetson K."/>
            <person name="Stone C."/>
            <person name="Stone S."/>
            <person name="Stubbs M."/>
            <person name="Talamas J."/>
            <person name="Tchuinga P."/>
            <person name="Tenzing P."/>
            <person name="Tesfaye S."/>
            <person name="Theodore J."/>
            <person name="Thoulutsang Y."/>
            <person name="Topham K."/>
            <person name="Towey S."/>
            <person name="Tsamla T."/>
            <person name="Tsomo N."/>
            <person name="Vallee D."/>
            <person name="Vassiliev H."/>
            <person name="Venkataraman V."/>
            <person name="Vinson J."/>
            <person name="Vo A."/>
            <person name="Wade C."/>
            <person name="Wang S."/>
            <person name="Wangchuk T."/>
            <person name="Wangdi T."/>
            <person name="Whittaker C."/>
            <person name="Wilkinson J."/>
            <person name="Wu Y."/>
            <person name="Wyman D."/>
            <person name="Yadav S."/>
            <person name="Yang S."/>
            <person name="Yang X."/>
            <person name="Yeager S."/>
            <person name="Yee E."/>
            <person name="Young G."/>
            <person name="Zainoun J."/>
            <person name="Zembeck L."/>
            <person name="Zimmer A."/>
            <person name="Zody M."/>
            <person name="Lander E."/>
        </authorList>
    </citation>
    <scope>NUCLEOTIDE SEQUENCE [LARGE SCALE GENOMIC DNA]</scope>
</reference>
<keyword evidence="3" id="KW-0768">Sushi</keyword>
<keyword evidence="2" id="KW-1015">Disulfide bond</keyword>
<dbReference type="Gene3D" id="2.80.10.50">
    <property type="match status" value="1"/>
</dbReference>
<evidence type="ECO:0000256" key="1">
    <source>
        <dbReference type="ARBA" id="ARBA00022737"/>
    </source>
</evidence>
<protein>
    <submittedName>
        <fullName evidence="7">Uncharacterized protein</fullName>
    </submittedName>
</protein>
<feature type="chain" id="PRO_5003578534" evidence="4">
    <location>
        <begin position="28"/>
        <end position="446"/>
    </location>
</feature>
<dbReference type="STRING" id="51511.ENSCSAVP00000017342"/>
<dbReference type="InterPro" id="IPR000436">
    <property type="entry name" value="Sushi_SCR_CCP_dom"/>
</dbReference>
<evidence type="ECO:0000259" key="6">
    <source>
        <dbReference type="PROSITE" id="PS50923"/>
    </source>
</evidence>
<reference evidence="7" key="3">
    <citation type="submission" date="2025-09" db="UniProtKB">
        <authorList>
            <consortium name="Ensembl"/>
        </authorList>
    </citation>
    <scope>IDENTIFICATION</scope>
</reference>
<dbReference type="Ensembl" id="ENSCSAVT00000017531.1">
    <property type="protein sequence ID" value="ENSCSAVP00000017342.1"/>
    <property type="gene ID" value="ENSCSAVG00000010208.1"/>
</dbReference>
<dbReference type="SUPFAM" id="SSF49854">
    <property type="entry name" value="Spermadhesin, CUB domain"/>
    <property type="match status" value="1"/>
</dbReference>
<dbReference type="SUPFAM" id="SSF57535">
    <property type="entry name" value="Complement control module/SCR domain"/>
    <property type="match status" value="2"/>
</dbReference>
<keyword evidence="4" id="KW-0732">Signal</keyword>
<evidence type="ECO:0000256" key="2">
    <source>
        <dbReference type="ARBA" id="ARBA00023157"/>
    </source>
</evidence>
<dbReference type="PROSITE" id="PS50923">
    <property type="entry name" value="SUSHI"/>
    <property type="match status" value="1"/>
</dbReference>
<feature type="domain" description="CUB" evidence="5">
    <location>
        <begin position="356"/>
        <end position="446"/>
    </location>
</feature>
<name>H2ZIC6_CIOSA</name>
<evidence type="ECO:0000256" key="3">
    <source>
        <dbReference type="PROSITE-ProRule" id="PRU00302"/>
    </source>
</evidence>